<feature type="transmembrane region" description="Helical" evidence="1">
    <location>
        <begin position="12"/>
        <end position="34"/>
    </location>
</feature>
<name>A0A502CR85_9SPHN</name>
<sequence>MLVVAIPTGAGMYLLLIPGLYLMSRFFLAGPIVVADRSVGALAAVARSWRVTRRAQFALLGVVALVYLSGMLLGQPFLLLGQWLAGEGGANPVAVALASAAAAAVAMAAQLASALLAVAAYRRLVAK</sequence>
<reference evidence="2 3" key="1">
    <citation type="journal article" date="2019" name="Environ. Microbiol.">
        <title>Species interactions and distinct microbial communities in high Arctic permafrost affected cryosols are associated with the CH4 and CO2 gas fluxes.</title>
        <authorList>
            <person name="Altshuler I."/>
            <person name="Hamel J."/>
            <person name="Turney S."/>
            <person name="Magnuson E."/>
            <person name="Levesque R."/>
            <person name="Greer C."/>
            <person name="Whyte L.G."/>
        </authorList>
    </citation>
    <scope>NUCLEOTIDE SEQUENCE [LARGE SCALE GENOMIC DNA]</scope>
    <source>
        <strain evidence="2 3">S5.1</strain>
    </source>
</reference>
<feature type="transmembrane region" description="Helical" evidence="1">
    <location>
        <begin position="55"/>
        <end position="73"/>
    </location>
</feature>
<accession>A0A502CR85</accession>
<dbReference type="EMBL" id="RCZK01000001">
    <property type="protein sequence ID" value="TPG15398.1"/>
    <property type="molecule type" value="Genomic_DNA"/>
</dbReference>
<evidence type="ECO:0000313" key="2">
    <source>
        <dbReference type="EMBL" id="TPG15398.1"/>
    </source>
</evidence>
<protein>
    <recommendedName>
        <fullName evidence="4">Glycerophosphoryl diester phosphodiesterase membrane domain-containing protein</fullName>
    </recommendedName>
</protein>
<gene>
    <name evidence="2" type="ORF">EAH84_00895</name>
</gene>
<comment type="caution">
    <text evidence="2">The sequence shown here is derived from an EMBL/GenBank/DDBJ whole genome shotgun (WGS) entry which is preliminary data.</text>
</comment>
<evidence type="ECO:0008006" key="4">
    <source>
        <dbReference type="Google" id="ProtNLM"/>
    </source>
</evidence>
<keyword evidence="1" id="KW-1133">Transmembrane helix</keyword>
<proteinExistence type="predicted"/>
<dbReference type="Proteomes" id="UP000318413">
    <property type="component" value="Unassembled WGS sequence"/>
</dbReference>
<organism evidence="2 3">
    <name type="scientific">Sphingomonas oligophenolica</name>
    <dbReference type="NCBI Taxonomy" id="301154"/>
    <lineage>
        <taxon>Bacteria</taxon>
        <taxon>Pseudomonadati</taxon>
        <taxon>Pseudomonadota</taxon>
        <taxon>Alphaproteobacteria</taxon>
        <taxon>Sphingomonadales</taxon>
        <taxon>Sphingomonadaceae</taxon>
        <taxon>Sphingomonas</taxon>
    </lineage>
</organism>
<dbReference type="AlphaFoldDB" id="A0A502CR85"/>
<evidence type="ECO:0000313" key="3">
    <source>
        <dbReference type="Proteomes" id="UP000318413"/>
    </source>
</evidence>
<evidence type="ECO:0000256" key="1">
    <source>
        <dbReference type="SAM" id="Phobius"/>
    </source>
</evidence>
<feature type="transmembrane region" description="Helical" evidence="1">
    <location>
        <begin position="93"/>
        <end position="121"/>
    </location>
</feature>
<keyword evidence="1" id="KW-0812">Transmembrane</keyword>
<keyword evidence="1" id="KW-0472">Membrane</keyword>
<keyword evidence="3" id="KW-1185">Reference proteome</keyword>